<dbReference type="RefSeq" id="WP_264600303.1">
    <property type="nucleotide sequence ID" value="NZ_JAOQNS010000002.1"/>
</dbReference>
<dbReference type="Pfam" id="PF03466">
    <property type="entry name" value="LysR_substrate"/>
    <property type="match status" value="1"/>
</dbReference>
<proteinExistence type="inferred from homology"/>
<comment type="similarity">
    <text evidence="1">Belongs to the LysR transcriptional regulatory family.</text>
</comment>
<dbReference type="Pfam" id="PF00126">
    <property type="entry name" value="HTH_1"/>
    <property type="match status" value="1"/>
</dbReference>
<keyword evidence="4" id="KW-0804">Transcription</keyword>
<gene>
    <name evidence="6" type="ORF">M2319_000961</name>
</gene>
<keyword evidence="7" id="KW-1185">Reference proteome</keyword>
<keyword evidence="3 6" id="KW-0238">DNA-binding</keyword>
<sequence>MSIRQFRALEAISEYGSFAAAAKALNLTQSAISMQIASLEESLGVPLFDRQHRPPRLTRAGTVVLRHARVILSQYNDIFDALSEARPYHGSFRLGVIPTILTNLLPLSLMRLREEEPGLTVNVSSGLSGELMHQVETGELDAALMHKPGTLGTALSWRDIAQQRVVVVAPPDSTGETPQEVFERHPYIRFNRSAWVAPLVEARLSDLGISPDTRAEIQSIEAIHLLVGLGFGASILPDVSTESFARTSLRIIPFGEPPVYRTVGILSRTDMTKKNARRIIGDVFAATAGRPNTLKKDG</sequence>
<dbReference type="EMBL" id="JAOQNS010000002">
    <property type="protein sequence ID" value="MCW2306642.1"/>
    <property type="molecule type" value="Genomic_DNA"/>
</dbReference>
<dbReference type="Gene3D" id="1.10.10.10">
    <property type="entry name" value="Winged helix-like DNA-binding domain superfamily/Winged helix DNA-binding domain"/>
    <property type="match status" value="1"/>
</dbReference>
<dbReference type="SUPFAM" id="SSF46785">
    <property type="entry name" value="Winged helix' DNA-binding domain"/>
    <property type="match status" value="1"/>
</dbReference>
<feature type="domain" description="HTH lysR-type" evidence="5">
    <location>
        <begin position="1"/>
        <end position="58"/>
    </location>
</feature>
<dbReference type="PANTHER" id="PTHR30419">
    <property type="entry name" value="HTH-TYPE TRANSCRIPTIONAL REGULATOR YBHD"/>
    <property type="match status" value="1"/>
</dbReference>
<evidence type="ECO:0000256" key="1">
    <source>
        <dbReference type="ARBA" id="ARBA00009437"/>
    </source>
</evidence>
<organism evidence="6 7">
    <name type="scientific">Rhodobium gokarnense</name>
    <dbReference type="NCBI Taxonomy" id="364296"/>
    <lineage>
        <taxon>Bacteria</taxon>
        <taxon>Pseudomonadati</taxon>
        <taxon>Pseudomonadota</taxon>
        <taxon>Alphaproteobacteria</taxon>
        <taxon>Hyphomicrobiales</taxon>
        <taxon>Rhodobiaceae</taxon>
        <taxon>Rhodobium</taxon>
    </lineage>
</organism>
<evidence type="ECO:0000256" key="3">
    <source>
        <dbReference type="ARBA" id="ARBA00023125"/>
    </source>
</evidence>
<dbReference type="PROSITE" id="PS50931">
    <property type="entry name" value="HTH_LYSR"/>
    <property type="match status" value="1"/>
</dbReference>
<name>A0ABT3H8B4_9HYPH</name>
<dbReference type="PRINTS" id="PR00039">
    <property type="entry name" value="HTHLYSR"/>
</dbReference>
<evidence type="ECO:0000313" key="7">
    <source>
        <dbReference type="Proteomes" id="UP001209755"/>
    </source>
</evidence>
<dbReference type="InterPro" id="IPR050950">
    <property type="entry name" value="HTH-type_LysR_regulators"/>
</dbReference>
<reference evidence="7" key="1">
    <citation type="submission" date="2023-07" db="EMBL/GenBank/DDBJ databases">
        <title>Genome sequencing of Purple Non-Sulfur Bacteria from various extreme environments.</title>
        <authorList>
            <person name="Mayer M."/>
        </authorList>
    </citation>
    <scope>NUCLEOTIDE SEQUENCE [LARGE SCALE GENOMIC DNA]</scope>
    <source>
        <strain evidence="7">DSM 17935</strain>
    </source>
</reference>
<keyword evidence="2" id="KW-0805">Transcription regulation</keyword>
<dbReference type="GO" id="GO:0003677">
    <property type="term" value="F:DNA binding"/>
    <property type="evidence" value="ECO:0007669"/>
    <property type="project" value="UniProtKB-KW"/>
</dbReference>
<dbReference type="InterPro" id="IPR000847">
    <property type="entry name" value="LysR_HTH_N"/>
</dbReference>
<dbReference type="InterPro" id="IPR036388">
    <property type="entry name" value="WH-like_DNA-bd_sf"/>
</dbReference>
<evidence type="ECO:0000259" key="5">
    <source>
        <dbReference type="PROSITE" id="PS50931"/>
    </source>
</evidence>
<dbReference type="InterPro" id="IPR005119">
    <property type="entry name" value="LysR_subst-bd"/>
</dbReference>
<evidence type="ECO:0000256" key="2">
    <source>
        <dbReference type="ARBA" id="ARBA00023015"/>
    </source>
</evidence>
<dbReference type="Proteomes" id="UP001209755">
    <property type="component" value="Unassembled WGS sequence"/>
</dbReference>
<evidence type="ECO:0000313" key="6">
    <source>
        <dbReference type="EMBL" id="MCW2306642.1"/>
    </source>
</evidence>
<dbReference type="SUPFAM" id="SSF53850">
    <property type="entry name" value="Periplasmic binding protein-like II"/>
    <property type="match status" value="1"/>
</dbReference>
<dbReference type="InterPro" id="IPR036390">
    <property type="entry name" value="WH_DNA-bd_sf"/>
</dbReference>
<comment type="caution">
    <text evidence="6">The sequence shown here is derived from an EMBL/GenBank/DDBJ whole genome shotgun (WGS) entry which is preliminary data.</text>
</comment>
<protein>
    <submittedName>
        <fullName evidence="6">DNA-binding transcriptional LysR family regulator</fullName>
    </submittedName>
</protein>
<accession>A0ABT3H8B4</accession>
<dbReference type="Gene3D" id="3.40.190.10">
    <property type="entry name" value="Periplasmic binding protein-like II"/>
    <property type="match status" value="2"/>
</dbReference>
<evidence type="ECO:0000256" key="4">
    <source>
        <dbReference type="ARBA" id="ARBA00023163"/>
    </source>
</evidence>